<protein>
    <submittedName>
        <fullName evidence="1">Uncharacterized protein</fullName>
    </submittedName>
</protein>
<evidence type="ECO:0000313" key="1">
    <source>
        <dbReference type="EMBL" id="CAE7275858.1"/>
    </source>
</evidence>
<accession>A0A812MWE0</accession>
<proteinExistence type="predicted"/>
<gene>
    <name evidence="1" type="ORF">SNAT2548_LOCUS14631</name>
</gene>
<dbReference type="EMBL" id="CAJNDS010001746">
    <property type="protein sequence ID" value="CAE7275858.1"/>
    <property type="molecule type" value="Genomic_DNA"/>
</dbReference>
<sequence length="149" mass="17205">MEACLDCIPNWYVRGFYAMTLLNWLQWDLVSTADRTFACRILSSIEPFPHLSPRLQIVLGKMLESLGTSRRNKKKGKRHELRMEAEECIRRWKLTIPEWHLCQIQCRLHCLGERLGHRAGSMMVDSLDSAILAASAASDWLRDRFSSGV</sequence>
<dbReference type="Proteomes" id="UP000604046">
    <property type="component" value="Unassembled WGS sequence"/>
</dbReference>
<reference evidence="1" key="1">
    <citation type="submission" date="2021-02" db="EMBL/GenBank/DDBJ databases">
        <authorList>
            <person name="Dougan E. K."/>
            <person name="Rhodes N."/>
            <person name="Thang M."/>
            <person name="Chan C."/>
        </authorList>
    </citation>
    <scope>NUCLEOTIDE SEQUENCE</scope>
</reference>
<dbReference type="AlphaFoldDB" id="A0A812MWE0"/>
<comment type="caution">
    <text evidence="1">The sequence shown here is derived from an EMBL/GenBank/DDBJ whole genome shotgun (WGS) entry which is preliminary data.</text>
</comment>
<evidence type="ECO:0000313" key="2">
    <source>
        <dbReference type="Proteomes" id="UP000604046"/>
    </source>
</evidence>
<organism evidence="1 2">
    <name type="scientific">Symbiodinium natans</name>
    <dbReference type="NCBI Taxonomy" id="878477"/>
    <lineage>
        <taxon>Eukaryota</taxon>
        <taxon>Sar</taxon>
        <taxon>Alveolata</taxon>
        <taxon>Dinophyceae</taxon>
        <taxon>Suessiales</taxon>
        <taxon>Symbiodiniaceae</taxon>
        <taxon>Symbiodinium</taxon>
    </lineage>
</organism>
<name>A0A812MWE0_9DINO</name>
<keyword evidence="2" id="KW-1185">Reference proteome</keyword>